<organism evidence="7 8">
    <name type="scientific">Alternaria burnsii</name>
    <dbReference type="NCBI Taxonomy" id="1187904"/>
    <lineage>
        <taxon>Eukaryota</taxon>
        <taxon>Fungi</taxon>
        <taxon>Dikarya</taxon>
        <taxon>Ascomycota</taxon>
        <taxon>Pezizomycotina</taxon>
        <taxon>Dothideomycetes</taxon>
        <taxon>Pleosporomycetidae</taxon>
        <taxon>Pleosporales</taxon>
        <taxon>Pleosporineae</taxon>
        <taxon>Pleosporaceae</taxon>
        <taxon>Alternaria</taxon>
        <taxon>Alternaria sect. Alternaria</taxon>
    </lineage>
</organism>
<reference evidence="7" key="1">
    <citation type="submission" date="2020-01" db="EMBL/GenBank/DDBJ databases">
        <authorList>
            <person name="Feng Z.H.Z."/>
        </authorList>
    </citation>
    <scope>NUCLEOTIDE SEQUENCE</scope>
    <source>
        <strain evidence="7">CBS107.38</strain>
    </source>
</reference>
<protein>
    <submittedName>
        <fullName evidence="7">Uncharacterized protein</fullName>
    </submittedName>
</protein>
<feature type="transmembrane region" description="Helical" evidence="6">
    <location>
        <begin position="1558"/>
        <end position="1580"/>
    </location>
</feature>
<sequence length="1633" mass="183536">MHSDSDDNVGRVGVDDGDAQAEIRVPPSAVRPHAEDKVESYEDEVVWKGRSTGRTTHLTTKRSIKSRTTPGATLLVDPASDHRARRSEAAKNSMRTPSYSYPYSSGLYQPYAQPFWSHVPTYPSIYPPTYPLSYLPAYPRFYASPYVAPTSRAPEHNVQRAPEIEPSSSAVHLKGKFRHDATIIRDTHSEIKVPVRLHGDKTTIKRTRKATRSTPGFKTKVRPKVRSKRHKKFPSASQSNVNFVDTAHMRESSSKAKTDVPLGSYMAEDIAEPSDPVQREFVYSEPVFEYDEPWEHPVRHTSIRKVHSEPSFTARKSEFFVPHQSTFPTPVLAPPLHTDRRELLDQNDASQSISLGSGDGENESELGIGDRLVAQEDVSIAGAVSQQDPKPEVNGQINRLPRQSKLDDLIISVTIPSSYAAFHSQFSISPEMKWPETKDTDGDIHMDVKKAISAKRLRRRDGAYSMELYCDKGPTSSKEDSTYQMQWLHMKTRRLNLAEFENACLNAPGLGGEARFTLLRLFKQIQVKHRKQLFDGYSIEPGTVLRCDGVSPGDANVVQPSAIFICFPYLSVGTRQEPVHSAEPGYPTRSILQTLYPYESTTFSDEAPSFCSDRPQSADQVLYVPQCWIIILNSDTLLSCAELDSGAIMNPTVSLSHQKKSFSPTVGHQSQRPGKDAAVDGLDPMKSAQAIVQQSLEGDDYDRDLRQLFEEIRVEDYLVEDDESDTSSITSTSQSSLKDADVGRLPEARDNLVRQERNTAEYSNAIGCGPAVHPDVEERGNPEMLSSIQEDVRSDADPETMKKVDPLYDLHRSEVESRSLTVEGATKAEASMLAFLHSLECPQMTTKYLAEFRMYMNYVLDLWSKAPSEAQRRQHVILTRLKEGITCAELLGGMCDLESQGSVFSENLGFRDAMLAALGIENSSFQEQLESLGTVVRDAMTLFKGISDSKTTAAIKSARKILRDQSQATKPVNSQELQSSEPTSGLAFNPVKPFLTWISIDAELNERDIAEQVTAEYLDTIMGEIKNSLMRNEESYKFAREVAISKLESSLAAPMQLSATTSNIGAPGQQRVASREESVDNASQILPSLGTILQNLPPNDALVRAQKNEVRTAIDDLFTCLKRFIGLYVACDYSHTVCHKIWGSMARLNNTATQLFQEHEHTKLLYIIRPLETGFLRTHKIKKPADAIESCQACKDGQTYKSHQEAMSHLNIVHYGDTSLLRPSRYQETVRRYFVRTENDVRNERTNKQHLQLLQICIRYLKHLVSRGEKLHSGFDDGEQADYRRYLLPDGLVDCFEETVLFLMQATTSVVAIRNETGNWKHVPGKAIDDLETPAVQIALEKLGKLGESAKASMTKAEKAIALAGLEENTVGMGNAGPELLASLLLQNIGKRHPFEDRNMDVNQLYQECTSKLQYQINQFPRKRLLRTIHKLQEELSVVQLVNSWQQKTFTSFVQVLDPRTFETPTADRENLYLPESGCISDSLKSLQAKAVELEALEYRTQYLREQLKQSVEILEEDHGKAILVFTMITTIFLPLSFVTSFFGMNTSDIRNTDSTQSLFWAIAIPVTGGIVFAAVLLAYRGDKWYDTIVQTVHEAKEQRRRKQVQKAPLYTRGTWREAFTFTPPSWALRRWG</sequence>
<dbReference type="RefSeq" id="XP_038783837.1">
    <property type="nucleotide sequence ID" value="XM_038933172.1"/>
</dbReference>
<dbReference type="GO" id="GO:0050897">
    <property type="term" value="F:cobalt ion binding"/>
    <property type="evidence" value="ECO:0007669"/>
    <property type="project" value="TreeGrafter"/>
</dbReference>
<dbReference type="InterPro" id="IPR045863">
    <property type="entry name" value="CorA_TM1_TM2"/>
</dbReference>
<keyword evidence="4 6" id="KW-0472">Membrane</keyword>
<evidence type="ECO:0000313" key="7">
    <source>
        <dbReference type="EMBL" id="KAF7673510.1"/>
    </source>
</evidence>
<dbReference type="Gene3D" id="1.20.58.340">
    <property type="entry name" value="Magnesium transport protein CorA, transmembrane region"/>
    <property type="match status" value="1"/>
</dbReference>
<feature type="region of interest" description="Disordered" evidence="5">
    <location>
        <begin position="1"/>
        <end position="39"/>
    </location>
</feature>
<comment type="subcellular location">
    <subcellularLocation>
        <location evidence="1">Cell membrane</location>
        <topology evidence="1">Multi-pass membrane protein</topology>
    </subcellularLocation>
</comment>
<reference evidence="7" key="2">
    <citation type="submission" date="2020-08" db="EMBL/GenBank/DDBJ databases">
        <title>Draft Genome Sequence of Cumin Blight Pathogen Alternaria burnsii.</title>
        <authorList>
            <person name="Feng Z."/>
        </authorList>
    </citation>
    <scope>NUCLEOTIDE SEQUENCE</scope>
    <source>
        <strain evidence="7">CBS107.38</strain>
    </source>
</reference>
<proteinExistence type="predicted"/>
<feature type="region of interest" description="Disordered" evidence="5">
    <location>
        <begin position="659"/>
        <end position="678"/>
    </location>
</feature>
<dbReference type="PANTHER" id="PTHR46494">
    <property type="entry name" value="CORA FAMILY METAL ION TRANSPORTER (EUROFUNG)"/>
    <property type="match status" value="1"/>
</dbReference>
<dbReference type="Proteomes" id="UP000596902">
    <property type="component" value="Unassembled WGS sequence"/>
</dbReference>
<accession>A0A8H7EF19</accession>
<gene>
    <name evidence="7" type="ORF">GT037_008125</name>
</gene>
<evidence type="ECO:0000256" key="3">
    <source>
        <dbReference type="ARBA" id="ARBA00022989"/>
    </source>
</evidence>
<evidence type="ECO:0000256" key="1">
    <source>
        <dbReference type="ARBA" id="ARBA00004651"/>
    </source>
</evidence>
<feature type="region of interest" description="Disordered" evidence="5">
    <location>
        <begin position="965"/>
        <end position="984"/>
    </location>
</feature>
<dbReference type="GO" id="GO:0015095">
    <property type="term" value="F:magnesium ion transmembrane transporter activity"/>
    <property type="evidence" value="ECO:0007669"/>
    <property type="project" value="TreeGrafter"/>
</dbReference>
<keyword evidence="2 6" id="KW-0812">Transmembrane</keyword>
<dbReference type="GO" id="GO:0015087">
    <property type="term" value="F:cobalt ion transmembrane transporter activity"/>
    <property type="evidence" value="ECO:0007669"/>
    <property type="project" value="TreeGrafter"/>
</dbReference>
<comment type="caution">
    <text evidence="7">The sequence shown here is derived from an EMBL/GenBank/DDBJ whole genome shotgun (WGS) entry which is preliminary data.</text>
</comment>
<feature type="region of interest" description="Disordered" evidence="5">
    <location>
        <begin position="719"/>
        <end position="744"/>
    </location>
</feature>
<dbReference type="InterPro" id="IPR002523">
    <property type="entry name" value="MgTranspt_CorA/ZnTranspt_ZntB"/>
</dbReference>
<evidence type="ECO:0000256" key="5">
    <source>
        <dbReference type="SAM" id="MobiDB-lite"/>
    </source>
</evidence>
<evidence type="ECO:0000256" key="4">
    <source>
        <dbReference type="ARBA" id="ARBA00023136"/>
    </source>
</evidence>
<evidence type="ECO:0000256" key="2">
    <source>
        <dbReference type="ARBA" id="ARBA00022692"/>
    </source>
</evidence>
<dbReference type="GO" id="GO:0005886">
    <property type="term" value="C:plasma membrane"/>
    <property type="evidence" value="ECO:0007669"/>
    <property type="project" value="UniProtKB-SubCell"/>
</dbReference>
<dbReference type="SUPFAM" id="SSF144083">
    <property type="entry name" value="Magnesium transport protein CorA, transmembrane region"/>
    <property type="match status" value="1"/>
</dbReference>
<feature type="transmembrane region" description="Helical" evidence="6">
    <location>
        <begin position="1523"/>
        <end position="1546"/>
    </location>
</feature>
<dbReference type="GeneID" id="62206350"/>
<keyword evidence="3 6" id="KW-1133">Transmembrane helix</keyword>
<dbReference type="Pfam" id="PF01544">
    <property type="entry name" value="CorA"/>
    <property type="match status" value="1"/>
</dbReference>
<feature type="compositionally biased region" description="Polar residues" evidence="5">
    <location>
        <begin position="659"/>
        <end position="672"/>
    </location>
</feature>
<dbReference type="EMBL" id="JAAABM010000012">
    <property type="protein sequence ID" value="KAF7673510.1"/>
    <property type="molecule type" value="Genomic_DNA"/>
</dbReference>
<evidence type="ECO:0000256" key="6">
    <source>
        <dbReference type="SAM" id="Phobius"/>
    </source>
</evidence>
<name>A0A8H7EF19_9PLEO</name>
<evidence type="ECO:0000313" key="8">
    <source>
        <dbReference type="Proteomes" id="UP000596902"/>
    </source>
</evidence>
<keyword evidence="8" id="KW-1185">Reference proteome</keyword>
<feature type="region of interest" description="Disordered" evidence="5">
    <location>
        <begin position="206"/>
        <end position="237"/>
    </location>
</feature>
<dbReference type="GO" id="GO:0000287">
    <property type="term" value="F:magnesium ion binding"/>
    <property type="evidence" value="ECO:0007669"/>
    <property type="project" value="TreeGrafter"/>
</dbReference>
<feature type="compositionally biased region" description="Polar residues" evidence="5">
    <location>
        <begin position="965"/>
        <end position="983"/>
    </location>
</feature>
<feature type="compositionally biased region" description="Low complexity" evidence="5">
    <location>
        <begin position="726"/>
        <end position="736"/>
    </location>
</feature>
<feature type="compositionally biased region" description="Basic residues" evidence="5">
    <location>
        <begin position="219"/>
        <end position="233"/>
    </location>
</feature>
<dbReference type="PANTHER" id="PTHR46494:SF1">
    <property type="entry name" value="CORA FAMILY METAL ION TRANSPORTER (EUROFUNG)"/>
    <property type="match status" value="1"/>
</dbReference>